<evidence type="ECO:0000256" key="1">
    <source>
        <dbReference type="SAM" id="Coils"/>
    </source>
</evidence>
<evidence type="ECO:0000256" key="2">
    <source>
        <dbReference type="SAM" id="MobiDB-lite"/>
    </source>
</evidence>
<dbReference type="EMBL" id="CAUYUJ010015570">
    <property type="protein sequence ID" value="CAK0855633.1"/>
    <property type="molecule type" value="Genomic_DNA"/>
</dbReference>
<feature type="non-terminal residue" evidence="3">
    <location>
        <position position="1"/>
    </location>
</feature>
<accession>A0ABN9U8V1</accession>
<name>A0ABN9U8V1_9DINO</name>
<keyword evidence="4" id="KW-1185">Reference proteome</keyword>
<feature type="region of interest" description="Disordered" evidence="2">
    <location>
        <begin position="1"/>
        <end position="62"/>
    </location>
</feature>
<feature type="compositionally biased region" description="Pro residues" evidence="2">
    <location>
        <begin position="41"/>
        <end position="51"/>
    </location>
</feature>
<gene>
    <name evidence="3" type="ORF">PCOR1329_LOCUS46296</name>
</gene>
<organism evidence="3 4">
    <name type="scientific">Prorocentrum cordatum</name>
    <dbReference type="NCBI Taxonomy" id="2364126"/>
    <lineage>
        <taxon>Eukaryota</taxon>
        <taxon>Sar</taxon>
        <taxon>Alveolata</taxon>
        <taxon>Dinophyceae</taxon>
        <taxon>Prorocentrales</taxon>
        <taxon>Prorocentraceae</taxon>
        <taxon>Prorocentrum</taxon>
    </lineage>
</organism>
<comment type="caution">
    <text evidence="3">The sequence shown here is derived from an EMBL/GenBank/DDBJ whole genome shotgun (WGS) entry which is preliminary data.</text>
</comment>
<feature type="compositionally biased region" description="Low complexity" evidence="2">
    <location>
        <begin position="13"/>
        <end position="22"/>
    </location>
</feature>
<sequence length="322" mass="34873">VQKSPRRSPPPGAAGRRPAGASAGPGGSVEEEVLEGRGGTPPTPSGTPPLLDPLEGAGGSWQKETVSALRLAHQAHQQLEEREARTSTELHRVLAELAQARLAQEKTLRLWEKVTSECSESARHERCLAERLSQVEADLEVATARCQSLGADADREAHRANRVAEELEEARAEHAREAARFAQARGARLLREQALREELEAARRRASPGDASLAPVREVHGPVCQYCVWCRPEGGGGCEWWVQADGARVLLKVARGSSELDGATVEPETLRPKRGALADEPAGAPEPKVTREARCSQCDGLARELEARRSQKCGELMQELQT</sequence>
<feature type="coiled-coil region" evidence="1">
    <location>
        <begin position="150"/>
        <end position="184"/>
    </location>
</feature>
<evidence type="ECO:0000313" key="3">
    <source>
        <dbReference type="EMBL" id="CAK0855633.1"/>
    </source>
</evidence>
<evidence type="ECO:0000313" key="4">
    <source>
        <dbReference type="Proteomes" id="UP001189429"/>
    </source>
</evidence>
<proteinExistence type="predicted"/>
<feature type="non-terminal residue" evidence="3">
    <location>
        <position position="322"/>
    </location>
</feature>
<dbReference type="Proteomes" id="UP001189429">
    <property type="component" value="Unassembled WGS sequence"/>
</dbReference>
<keyword evidence="1" id="KW-0175">Coiled coil</keyword>
<reference evidence="3" key="1">
    <citation type="submission" date="2023-10" db="EMBL/GenBank/DDBJ databases">
        <authorList>
            <person name="Chen Y."/>
            <person name="Shah S."/>
            <person name="Dougan E. K."/>
            <person name="Thang M."/>
            <person name="Chan C."/>
        </authorList>
    </citation>
    <scope>NUCLEOTIDE SEQUENCE [LARGE SCALE GENOMIC DNA]</scope>
</reference>
<protein>
    <submittedName>
        <fullName evidence="3">Uncharacterized protein</fullName>
    </submittedName>
</protein>
<feature type="region of interest" description="Disordered" evidence="2">
    <location>
        <begin position="258"/>
        <end position="291"/>
    </location>
</feature>